<keyword evidence="5" id="KW-0418">Kinase</keyword>
<protein>
    <recommendedName>
        <fullName evidence="2">histidine kinase</fullName>
        <ecNumber evidence="2">2.7.13.3</ecNumber>
    </recommendedName>
</protein>
<dbReference type="Pfam" id="PF00072">
    <property type="entry name" value="Response_reg"/>
    <property type="match status" value="1"/>
</dbReference>
<evidence type="ECO:0000256" key="1">
    <source>
        <dbReference type="ARBA" id="ARBA00000085"/>
    </source>
</evidence>
<dbReference type="eggNOG" id="COG0784">
    <property type="taxonomic scope" value="Bacteria"/>
</dbReference>
<dbReference type="GO" id="GO:0004673">
    <property type="term" value="F:protein histidine kinase activity"/>
    <property type="evidence" value="ECO:0007669"/>
    <property type="project" value="UniProtKB-EC"/>
</dbReference>
<evidence type="ECO:0000256" key="7">
    <source>
        <dbReference type="ARBA" id="ARBA00023012"/>
    </source>
</evidence>
<name>I4BZQ4_DESTA</name>
<dbReference type="InterPro" id="IPR000700">
    <property type="entry name" value="PAS-assoc_C"/>
</dbReference>
<dbReference type="AlphaFoldDB" id="I4BZQ4"/>
<dbReference type="InterPro" id="IPR000014">
    <property type="entry name" value="PAS"/>
</dbReference>
<dbReference type="InterPro" id="IPR011006">
    <property type="entry name" value="CheY-like_superfamily"/>
</dbReference>
<dbReference type="Proteomes" id="UP000006055">
    <property type="component" value="Chromosome"/>
</dbReference>
<evidence type="ECO:0000259" key="12">
    <source>
        <dbReference type="PROSITE" id="PS50113"/>
    </source>
</evidence>
<dbReference type="PROSITE" id="PS50113">
    <property type="entry name" value="PAC"/>
    <property type="match status" value="2"/>
</dbReference>
<evidence type="ECO:0000256" key="2">
    <source>
        <dbReference type="ARBA" id="ARBA00012438"/>
    </source>
</evidence>
<feature type="domain" description="PAS" evidence="11">
    <location>
        <begin position="162"/>
        <end position="214"/>
    </location>
</feature>
<keyword evidence="8" id="KW-0597">Phosphoprotein</keyword>
<dbReference type="SMART" id="SM00086">
    <property type="entry name" value="PAC"/>
    <property type="match status" value="2"/>
</dbReference>
<dbReference type="PROSITE" id="PS50109">
    <property type="entry name" value="HIS_KIN"/>
    <property type="match status" value="1"/>
</dbReference>
<dbReference type="NCBIfam" id="TIGR00229">
    <property type="entry name" value="sensory_box"/>
    <property type="match status" value="2"/>
</dbReference>
<dbReference type="InterPro" id="IPR004358">
    <property type="entry name" value="Sig_transdc_His_kin-like_C"/>
</dbReference>
<evidence type="ECO:0000259" key="9">
    <source>
        <dbReference type="PROSITE" id="PS50109"/>
    </source>
</evidence>
<keyword evidence="14" id="KW-1185">Reference proteome</keyword>
<organism evidence="13 14">
    <name type="scientific">Desulfomonile tiedjei (strain ATCC 49306 / DSM 6799 / DCB-1)</name>
    <dbReference type="NCBI Taxonomy" id="706587"/>
    <lineage>
        <taxon>Bacteria</taxon>
        <taxon>Pseudomonadati</taxon>
        <taxon>Thermodesulfobacteriota</taxon>
        <taxon>Desulfomonilia</taxon>
        <taxon>Desulfomonilales</taxon>
        <taxon>Desulfomonilaceae</taxon>
        <taxon>Desulfomonile</taxon>
    </lineage>
</organism>
<dbReference type="KEGG" id="dti:Desti_0045"/>
<dbReference type="EMBL" id="CP003360">
    <property type="protein sequence ID" value="AFM22795.1"/>
    <property type="molecule type" value="Genomic_DNA"/>
</dbReference>
<evidence type="ECO:0000256" key="8">
    <source>
        <dbReference type="PROSITE-ProRule" id="PRU00169"/>
    </source>
</evidence>
<dbReference type="SMART" id="SM00448">
    <property type="entry name" value="REC"/>
    <property type="match status" value="1"/>
</dbReference>
<dbReference type="PROSITE" id="PS50110">
    <property type="entry name" value="RESPONSE_REGULATORY"/>
    <property type="match status" value="1"/>
</dbReference>
<dbReference type="PANTHER" id="PTHR43065:SF46">
    <property type="entry name" value="C4-DICARBOXYLATE TRANSPORT SENSOR PROTEIN DCTB"/>
    <property type="match status" value="1"/>
</dbReference>
<dbReference type="CDD" id="cd00130">
    <property type="entry name" value="PAS"/>
    <property type="match status" value="2"/>
</dbReference>
<dbReference type="PRINTS" id="PR00344">
    <property type="entry name" value="BCTRLSENSOR"/>
</dbReference>
<dbReference type="eggNOG" id="COG2202">
    <property type="taxonomic scope" value="Bacteria"/>
</dbReference>
<dbReference type="SUPFAM" id="SSF55785">
    <property type="entry name" value="PYP-like sensor domain (PAS domain)"/>
    <property type="match status" value="2"/>
</dbReference>
<dbReference type="PROSITE" id="PS50112">
    <property type="entry name" value="PAS"/>
    <property type="match status" value="1"/>
</dbReference>
<dbReference type="Gene3D" id="3.40.50.2300">
    <property type="match status" value="1"/>
</dbReference>
<dbReference type="InterPro" id="IPR035965">
    <property type="entry name" value="PAS-like_dom_sf"/>
</dbReference>
<dbReference type="Pfam" id="PF02518">
    <property type="entry name" value="HATPase_c"/>
    <property type="match status" value="1"/>
</dbReference>
<keyword evidence="3" id="KW-0808">Transferase</keyword>
<dbReference type="eggNOG" id="COG4191">
    <property type="taxonomic scope" value="Bacteria"/>
</dbReference>
<dbReference type="Gene3D" id="3.30.450.20">
    <property type="entry name" value="PAS domain"/>
    <property type="match status" value="2"/>
</dbReference>
<evidence type="ECO:0000313" key="14">
    <source>
        <dbReference type="Proteomes" id="UP000006055"/>
    </source>
</evidence>
<dbReference type="GO" id="GO:0000160">
    <property type="term" value="P:phosphorelay signal transduction system"/>
    <property type="evidence" value="ECO:0007669"/>
    <property type="project" value="UniProtKB-KW"/>
</dbReference>
<dbReference type="HOGENOM" id="CLU_360083_0_0_7"/>
<dbReference type="SUPFAM" id="SSF55874">
    <property type="entry name" value="ATPase domain of HSP90 chaperone/DNA topoisomerase II/histidine kinase"/>
    <property type="match status" value="1"/>
</dbReference>
<keyword evidence="7" id="KW-0902">Two-component regulatory system</keyword>
<evidence type="ECO:0000313" key="13">
    <source>
        <dbReference type="EMBL" id="AFM22795.1"/>
    </source>
</evidence>
<evidence type="ECO:0000256" key="4">
    <source>
        <dbReference type="ARBA" id="ARBA00022741"/>
    </source>
</evidence>
<sequence>MAESRVHELLSGLTVVLRSNGDARKTDKKRVDKRKLLKSRGPAPQVIIYTRHPDGDFGPTFISDNIISQLGYAPQELIENPSAWEAALHPDDKERVLSSRGELFGLGHLVQEYRLRHKNKEFRWIRDELNLVRDSSGKPSEILGSWIDITERRQVEQALRESEARYRSLVDRSPMGMISFDTNGEITEFNPAVLSILGASHLDIEDAMDLFSLLPLVEAGISEAIVHCLESGESGVGEFQYKAKSDRQVHTQVHVVPIRDGDNHISGAHGFLLDISDQKRAEELIIGSERLKVLGQISTGVGHTFSNLLQVVSGNVNMALTNLDLKDSEAVKGNLEQIMEGVRSATEAVRWMQQFARRKSDSSQKHEIFDLSEAVEEAVEMCKLWSKTLLDRRKIHIKHEVELAPGCHILGVQDQVAWVALNLLKNAVEAMPRGGTIRTKTYVKDRLAVLSVQDSGIGIPPENMKHITTAFWTSKEAHAGMGLPFSCGILRSHNGTMGVKRVRPRGSLFLIRFPYVNPLLKKTESRDPLNKGLRILFIDDDERIVRVFERGLRVLGHSLVPAYSGQQGLKLFAQTPIDAVVCDLAMSEISGWEVAKSVAKYCKENERQKPPFIMLTGWARQLDEDEVQMHPEVDRILQKPVKVPHLVEMVQEEIGRIQSQEDFSGRIGGIDILEYMQLLLLNGREMLVSIQSREGEKGLIFVHKGEIVHAVTGAMEGEEALYHCLLFKGGSFSSLPWRDPDHKSITKPGVFLLIEAARKRDERKDSLSQDIPLLQSE</sequence>
<dbReference type="EC" id="2.7.13.3" evidence="2"/>
<accession>I4BZQ4</accession>
<feature type="domain" description="Response regulatory" evidence="10">
    <location>
        <begin position="534"/>
        <end position="654"/>
    </location>
</feature>
<dbReference type="Pfam" id="PF14332">
    <property type="entry name" value="DUF4388"/>
    <property type="match status" value="1"/>
</dbReference>
<dbReference type="Gene3D" id="3.30.565.10">
    <property type="entry name" value="Histidine kinase-like ATPase, C-terminal domain"/>
    <property type="match status" value="1"/>
</dbReference>
<proteinExistence type="predicted"/>
<evidence type="ECO:0000259" key="11">
    <source>
        <dbReference type="PROSITE" id="PS50112"/>
    </source>
</evidence>
<dbReference type="InterPro" id="IPR036890">
    <property type="entry name" value="HATPase_C_sf"/>
</dbReference>
<comment type="catalytic activity">
    <reaction evidence="1">
        <text>ATP + protein L-histidine = ADP + protein N-phospho-L-histidine.</text>
        <dbReference type="EC" id="2.7.13.3"/>
    </reaction>
</comment>
<dbReference type="SUPFAM" id="SSF52172">
    <property type="entry name" value="CheY-like"/>
    <property type="match status" value="1"/>
</dbReference>
<evidence type="ECO:0000256" key="6">
    <source>
        <dbReference type="ARBA" id="ARBA00022840"/>
    </source>
</evidence>
<dbReference type="OrthoDB" id="9806821at2"/>
<feature type="domain" description="PAC" evidence="12">
    <location>
        <begin position="235"/>
        <end position="287"/>
    </location>
</feature>
<dbReference type="InterPro" id="IPR005467">
    <property type="entry name" value="His_kinase_dom"/>
</dbReference>
<keyword evidence="6" id="KW-0067">ATP-binding</keyword>
<evidence type="ECO:0000259" key="10">
    <source>
        <dbReference type="PROSITE" id="PS50110"/>
    </source>
</evidence>
<evidence type="ECO:0000256" key="3">
    <source>
        <dbReference type="ARBA" id="ARBA00022679"/>
    </source>
</evidence>
<keyword evidence="4" id="KW-0547">Nucleotide-binding</keyword>
<dbReference type="RefSeq" id="WP_014807954.1">
    <property type="nucleotide sequence ID" value="NC_018025.1"/>
</dbReference>
<feature type="modified residue" description="4-aspartylphosphate" evidence="8">
    <location>
        <position position="583"/>
    </location>
</feature>
<reference evidence="14" key="1">
    <citation type="submission" date="2012-06" db="EMBL/GenBank/DDBJ databases">
        <title>Complete sequence of chromosome of Desulfomonile tiedjei DSM 6799.</title>
        <authorList>
            <person name="Lucas S."/>
            <person name="Copeland A."/>
            <person name="Lapidus A."/>
            <person name="Glavina del Rio T."/>
            <person name="Dalin E."/>
            <person name="Tice H."/>
            <person name="Bruce D."/>
            <person name="Goodwin L."/>
            <person name="Pitluck S."/>
            <person name="Peters L."/>
            <person name="Ovchinnikova G."/>
            <person name="Zeytun A."/>
            <person name="Lu M."/>
            <person name="Kyrpides N."/>
            <person name="Mavromatis K."/>
            <person name="Ivanova N."/>
            <person name="Brettin T."/>
            <person name="Detter J.C."/>
            <person name="Han C."/>
            <person name="Larimer F."/>
            <person name="Land M."/>
            <person name="Hauser L."/>
            <person name="Markowitz V."/>
            <person name="Cheng J.-F."/>
            <person name="Hugenholtz P."/>
            <person name="Woyke T."/>
            <person name="Wu D."/>
            <person name="Spring S."/>
            <person name="Schroeder M."/>
            <person name="Brambilla E."/>
            <person name="Klenk H.-P."/>
            <person name="Eisen J.A."/>
        </authorList>
    </citation>
    <scope>NUCLEOTIDE SEQUENCE [LARGE SCALE GENOMIC DNA]</scope>
    <source>
        <strain evidence="14">ATCC 49306 / DSM 6799 / DCB-1</strain>
    </source>
</reference>
<dbReference type="InterPro" id="IPR003594">
    <property type="entry name" value="HATPase_dom"/>
</dbReference>
<dbReference type="Gene3D" id="1.10.287.130">
    <property type="match status" value="1"/>
</dbReference>
<dbReference type="InterPro" id="IPR001789">
    <property type="entry name" value="Sig_transdc_resp-reg_receiver"/>
</dbReference>
<dbReference type="STRING" id="706587.Desti_0045"/>
<dbReference type="GO" id="GO:0005524">
    <property type="term" value="F:ATP binding"/>
    <property type="evidence" value="ECO:0007669"/>
    <property type="project" value="UniProtKB-KW"/>
</dbReference>
<dbReference type="SMART" id="SM00091">
    <property type="entry name" value="PAS"/>
    <property type="match status" value="2"/>
</dbReference>
<feature type="domain" description="Histidine kinase" evidence="9">
    <location>
        <begin position="300"/>
        <end position="517"/>
    </location>
</feature>
<dbReference type="Pfam" id="PF13426">
    <property type="entry name" value="PAS_9"/>
    <property type="match status" value="1"/>
</dbReference>
<dbReference type="PANTHER" id="PTHR43065">
    <property type="entry name" value="SENSOR HISTIDINE KINASE"/>
    <property type="match status" value="1"/>
</dbReference>
<feature type="domain" description="PAC" evidence="12">
    <location>
        <begin position="109"/>
        <end position="161"/>
    </location>
</feature>
<dbReference type="SMART" id="SM00387">
    <property type="entry name" value="HATPase_c"/>
    <property type="match status" value="1"/>
</dbReference>
<gene>
    <name evidence="13" type="ordered locus">Desti_0045</name>
</gene>
<dbReference type="InterPro" id="IPR013655">
    <property type="entry name" value="PAS_fold_3"/>
</dbReference>
<dbReference type="InterPro" id="IPR001610">
    <property type="entry name" value="PAC"/>
</dbReference>
<evidence type="ECO:0000256" key="5">
    <source>
        <dbReference type="ARBA" id="ARBA00022777"/>
    </source>
</evidence>
<dbReference type="Pfam" id="PF08447">
    <property type="entry name" value="PAS_3"/>
    <property type="match status" value="1"/>
</dbReference>
<dbReference type="InterPro" id="IPR025497">
    <property type="entry name" value="PatA-like_N"/>
</dbReference>